<protein>
    <submittedName>
        <fullName evidence="1">Uncharacterized protein</fullName>
    </submittedName>
</protein>
<reference evidence="1" key="1">
    <citation type="submission" date="2021-12" db="EMBL/GenBank/DDBJ databases">
        <authorList>
            <person name="Zaccaron A."/>
            <person name="Stergiopoulos I."/>
        </authorList>
    </citation>
    <scope>NUCLEOTIDE SEQUENCE</scope>
    <source>
        <strain evidence="1">Race5_Kim</strain>
    </source>
</reference>
<evidence type="ECO:0000313" key="1">
    <source>
        <dbReference type="EMBL" id="UJO11431.1"/>
    </source>
</evidence>
<gene>
    <name evidence="1" type="ORF">CLAFUR5_01222</name>
</gene>
<dbReference type="RefSeq" id="XP_047755797.1">
    <property type="nucleotide sequence ID" value="XM_047900370.1"/>
</dbReference>
<organism evidence="1 2">
    <name type="scientific">Passalora fulva</name>
    <name type="common">Tomato leaf mold</name>
    <name type="synonym">Cladosporium fulvum</name>
    <dbReference type="NCBI Taxonomy" id="5499"/>
    <lineage>
        <taxon>Eukaryota</taxon>
        <taxon>Fungi</taxon>
        <taxon>Dikarya</taxon>
        <taxon>Ascomycota</taxon>
        <taxon>Pezizomycotina</taxon>
        <taxon>Dothideomycetes</taxon>
        <taxon>Dothideomycetidae</taxon>
        <taxon>Mycosphaerellales</taxon>
        <taxon>Mycosphaerellaceae</taxon>
        <taxon>Fulvia</taxon>
    </lineage>
</organism>
<dbReference type="AlphaFoldDB" id="A0A9Q8P364"/>
<proteinExistence type="predicted"/>
<dbReference type="Proteomes" id="UP000756132">
    <property type="component" value="Chromosome 1"/>
</dbReference>
<dbReference type="GeneID" id="71981100"/>
<dbReference type="PANTHER" id="PTHR35392">
    <property type="entry name" value="ZN(II)2CYS6 TRANSCRIPTION FACTOR (EUROFUNG)-RELATED-RELATED"/>
    <property type="match status" value="1"/>
</dbReference>
<dbReference type="OrthoDB" id="5417895at2759"/>
<keyword evidence="2" id="KW-1185">Reference proteome</keyword>
<accession>A0A9Q8P364</accession>
<dbReference type="KEGG" id="ffu:CLAFUR5_01222"/>
<evidence type="ECO:0000313" key="2">
    <source>
        <dbReference type="Proteomes" id="UP000756132"/>
    </source>
</evidence>
<sequence>MTEDFILLDDSEAMSARIEEFIRQATSDLISQESTAFVQNTLKRAQVLVELEDSNAAPPRTGQTSRSSYSLQDQLLKNVIELWSGIMLLASHKDIDVSTQHHPLETHENVVNGIGTAAKCGVRSDGMQNITSQSRVLIIAQLLAMTESRCTVLAKIVTNEIERRLLQRQQVSRVSTFMSAVILLNCVERITGLYWSLDPEPSWTTQEGIMPPAWPLDTSPHKFWLQGEPFADLLIMLLRMRGLPPKTTTSQDGSLVMVPDPPSRITSDHGRNTVLSGNQACISVEWLDSAQLKVVDLLRTRDDGARDEEAGIRAFDLAFNSKVLLPASR</sequence>
<dbReference type="OMA" id="IMLLRMR"/>
<name>A0A9Q8P364_PASFU</name>
<dbReference type="InterPro" id="IPR052973">
    <property type="entry name" value="Fungal_sec-metab_reg_TF"/>
</dbReference>
<dbReference type="PANTHER" id="PTHR35392:SF2">
    <property type="entry name" value="ZN(II)2CYS6 TRANSCRIPTION FACTOR (EUROFUNG)"/>
    <property type="match status" value="1"/>
</dbReference>
<reference evidence="1" key="2">
    <citation type="journal article" date="2022" name="Microb. Genom.">
        <title>A chromosome-scale genome assembly of the tomato pathogen Cladosporium fulvum reveals a compartmentalized genome architecture and the presence of a dispensable chromosome.</title>
        <authorList>
            <person name="Zaccaron A.Z."/>
            <person name="Chen L.H."/>
            <person name="Samaras A."/>
            <person name="Stergiopoulos I."/>
        </authorList>
    </citation>
    <scope>NUCLEOTIDE SEQUENCE</scope>
    <source>
        <strain evidence="1">Race5_Kim</strain>
    </source>
</reference>
<dbReference type="EMBL" id="CP090163">
    <property type="protein sequence ID" value="UJO11431.1"/>
    <property type="molecule type" value="Genomic_DNA"/>
</dbReference>